<feature type="domain" description="PiggyBac transposable element-derived protein" evidence="2">
    <location>
        <begin position="1"/>
        <end position="57"/>
    </location>
</feature>
<dbReference type="Proteomes" id="UP001219934">
    <property type="component" value="Unassembled WGS sequence"/>
</dbReference>
<accession>A0AAD6FQK8</accession>
<evidence type="ECO:0000256" key="1">
    <source>
        <dbReference type="SAM" id="MobiDB-lite"/>
    </source>
</evidence>
<sequence length="57" mass="6423">MDNFFTSIPLAEKLLEKNLTSVETLRQNNPDVPPVMKPSKLREKHSSESGFSGNMTM</sequence>
<feature type="non-terminal residue" evidence="3">
    <location>
        <position position="57"/>
    </location>
</feature>
<dbReference type="InterPro" id="IPR029526">
    <property type="entry name" value="PGBD"/>
</dbReference>
<proteinExistence type="predicted"/>
<evidence type="ECO:0000313" key="3">
    <source>
        <dbReference type="EMBL" id="KAJ4942366.1"/>
    </source>
</evidence>
<feature type="compositionally biased region" description="Polar residues" evidence="1">
    <location>
        <begin position="48"/>
        <end position="57"/>
    </location>
</feature>
<dbReference type="AlphaFoldDB" id="A0AAD6FQK8"/>
<name>A0AAD6FQK8_9TELE</name>
<protein>
    <recommendedName>
        <fullName evidence="2">PiggyBac transposable element-derived protein domain-containing protein</fullName>
    </recommendedName>
</protein>
<feature type="region of interest" description="Disordered" evidence="1">
    <location>
        <begin position="25"/>
        <end position="57"/>
    </location>
</feature>
<gene>
    <name evidence="3" type="ORF">JOQ06_012232</name>
</gene>
<comment type="caution">
    <text evidence="3">The sequence shown here is derived from an EMBL/GenBank/DDBJ whole genome shotgun (WGS) entry which is preliminary data.</text>
</comment>
<dbReference type="EMBL" id="JAPTMU010000006">
    <property type="protein sequence ID" value="KAJ4942366.1"/>
    <property type="molecule type" value="Genomic_DNA"/>
</dbReference>
<keyword evidence="4" id="KW-1185">Reference proteome</keyword>
<organism evidence="3 4">
    <name type="scientific">Pogonophryne albipinna</name>
    <dbReference type="NCBI Taxonomy" id="1090488"/>
    <lineage>
        <taxon>Eukaryota</taxon>
        <taxon>Metazoa</taxon>
        <taxon>Chordata</taxon>
        <taxon>Craniata</taxon>
        <taxon>Vertebrata</taxon>
        <taxon>Euteleostomi</taxon>
        <taxon>Actinopterygii</taxon>
        <taxon>Neopterygii</taxon>
        <taxon>Teleostei</taxon>
        <taxon>Neoteleostei</taxon>
        <taxon>Acanthomorphata</taxon>
        <taxon>Eupercaria</taxon>
        <taxon>Perciformes</taxon>
        <taxon>Notothenioidei</taxon>
        <taxon>Pogonophryne</taxon>
    </lineage>
</organism>
<reference evidence="3" key="1">
    <citation type="submission" date="2022-11" db="EMBL/GenBank/DDBJ databases">
        <title>Chromosome-level genome of Pogonophryne albipinna.</title>
        <authorList>
            <person name="Jo E."/>
        </authorList>
    </citation>
    <scope>NUCLEOTIDE SEQUENCE</scope>
    <source>
        <strain evidence="3">SGF0006</strain>
        <tissue evidence="3">Muscle</tissue>
    </source>
</reference>
<evidence type="ECO:0000259" key="2">
    <source>
        <dbReference type="Pfam" id="PF13843"/>
    </source>
</evidence>
<dbReference type="Pfam" id="PF13843">
    <property type="entry name" value="DDE_Tnp_1_7"/>
    <property type="match status" value="1"/>
</dbReference>
<evidence type="ECO:0000313" key="4">
    <source>
        <dbReference type="Proteomes" id="UP001219934"/>
    </source>
</evidence>